<feature type="domain" description="TauD/TfdA-like" evidence="2">
    <location>
        <begin position="94"/>
        <end position="160"/>
    </location>
</feature>
<evidence type="ECO:0000259" key="2">
    <source>
        <dbReference type="Pfam" id="PF02668"/>
    </source>
</evidence>
<accession>A0AAV9BFJ9</accession>
<reference evidence="3" key="1">
    <citation type="journal article" date="2023" name="Nat. Commun.">
        <title>Diploid and tetraploid genomes of Acorus and the evolution of monocots.</title>
        <authorList>
            <person name="Ma L."/>
            <person name="Liu K.W."/>
            <person name="Li Z."/>
            <person name="Hsiao Y.Y."/>
            <person name="Qi Y."/>
            <person name="Fu T."/>
            <person name="Tang G.D."/>
            <person name="Zhang D."/>
            <person name="Sun W.H."/>
            <person name="Liu D.K."/>
            <person name="Li Y."/>
            <person name="Chen G.Z."/>
            <person name="Liu X.D."/>
            <person name="Liao X.Y."/>
            <person name="Jiang Y.T."/>
            <person name="Yu X."/>
            <person name="Hao Y."/>
            <person name="Huang J."/>
            <person name="Zhao X.W."/>
            <person name="Ke S."/>
            <person name="Chen Y.Y."/>
            <person name="Wu W.L."/>
            <person name="Hsu J.L."/>
            <person name="Lin Y.F."/>
            <person name="Huang M.D."/>
            <person name="Li C.Y."/>
            <person name="Huang L."/>
            <person name="Wang Z.W."/>
            <person name="Zhao X."/>
            <person name="Zhong W.Y."/>
            <person name="Peng D.H."/>
            <person name="Ahmad S."/>
            <person name="Lan S."/>
            <person name="Zhang J.S."/>
            <person name="Tsai W.C."/>
            <person name="Van de Peer Y."/>
            <person name="Liu Z.J."/>
        </authorList>
    </citation>
    <scope>NUCLEOTIDE SEQUENCE</scope>
    <source>
        <strain evidence="3">SCP</strain>
    </source>
</reference>
<evidence type="ECO:0000256" key="1">
    <source>
        <dbReference type="ARBA" id="ARBA00023002"/>
    </source>
</evidence>
<dbReference type="Pfam" id="PF02668">
    <property type="entry name" value="TauD"/>
    <property type="match status" value="1"/>
</dbReference>
<dbReference type="GO" id="GO:0016491">
    <property type="term" value="F:oxidoreductase activity"/>
    <property type="evidence" value="ECO:0007669"/>
    <property type="project" value="UniProtKB-KW"/>
</dbReference>
<protein>
    <recommendedName>
        <fullName evidence="2">TauD/TfdA-like domain-containing protein</fullName>
    </recommendedName>
</protein>
<dbReference type="SUPFAM" id="SSF51197">
    <property type="entry name" value="Clavaminate synthase-like"/>
    <property type="match status" value="1"/>
</dbReference>
<dbReference type="PANTHER" id="PTHR10696">
    <property type="entry name" value="GAMMA-BUTYROBETAINE HYDROXYLASE-RELATED"/>
    <property type="match status" value="1"/>
</dbReference>
<dbReference type="Proteomes" id="UP001179952">
    <property type="component" value="Unassembled WGS sequence"/>
</dbReference>
<reference evidence="3" key="2">
    <citation type="submission" date="2023-06" db="EMBL/GenBank/DDBJ databases">
        <authorList>
            <person name="Ma L."/>
            <person name="Liu K.-W."/>
            <person name="Li Z."/>
            <person name="Hsiao Y.-Y."/>
            <person name="Qi Y."/>
            <person name="Fu T."/>
            <person name="Tang G."/>
            <person name="Zhang D."/>
            <person name="Sun W.-H."/>
            <person name="Liu D.-K."/>
            <person name="Li Y."/>
            <person name="Chen G.-Z."/>
            <person name="Liu X.-D."/>
            <person name="Liao X.-Y."/>
            <person name="Jiang Y.-T."/>
            <person name="Yu X."/>
            <person name="Hao Y."/>
            <person name="Huang J."/>
            <person name="Zhao X.-W."/>
            <person name="Ke S."/>
            <person name="Chen Y.-Y."/>
            <person name="Wu W.-L."/>
            <person name="Hsu J.-L."/>
            <person name="Lin Y.-F."/>
            <person name="Huang M.-D."/>
            <person name="Li C.-Y."/>
            <person name="Huang L."/>
            <person name="Wang Z.-W."/>
            <person name="Zhao X."/>
            <person name="Zhong W.-Y."/>
            <person name="Peng D.-H."/>
            <person name="Ahmad S."/>
            <person name="Lan S."/>
            <person name="Zhang J.-S."/>
            <person name="Tsai W.-C."/>
            <person name="Van De Peer Y."/>
            <person name="Liu Z.-J."/>
        </authorList>
    </citation>
    <scope>NUCLEOTIDE SEQUENCE</scope>
    <source>
        <strain evidence="3">SCP</strain>
        <tissue evidence="3">Leaves</tissue>
    </source>
</reference>
<evidence type="ECO:0000313" key="4">
    <source>
        <dbReference type="Proteomes" id="UP001179952"/>
    </source>
</evidence>
<gene>
    <name evidence="3" type="ORF">QJS04_geneDACA010014</name>
</gene>
<name>A0AAV9BFJ9_ACOGR</name>
<keyword evidence="1" id="KW-0560">Oxidoreductase</keyword>
<dbReference type="AlphaFoldDB" id="A0AAV9BFJ9"/>
<dbReference type="Gene3D" id="3.60.130.10">
    <property type="entry name" value="Clavaminate synthase-like"/>
    <property type="match status" value="2"/>
</dbReference>
<dbReference type="InterPro" id="IPR003819">
    <property type="entry name" value="TauD/TfdA-like"/>
</dbReference>
<sequence>MEGKIEEERLFGGVVFFPKTLLPSNAGEDLAIAVVRERNRLSEALKEHGVILFRGFDVGSAEDFSRVVEAFRWDEMGYVGTTTLVKMANLVFSANENPLDRSINFHHEMALVTSFGDGSEIPREAMDAYKGILEENCVDLKWKKGDVLLVDNLSVQQARRPGKPPWAIYVSMCI</sequence>
<evidence type="ECO:0000313" key="3">
    <source>
        <dbReference type="EMBL" id="KAK1275240.1"/>
    </source>
</evidence>
<dbReference type="PANTHER" id="PTHR10696:SF21">
    <property type="entry name" value="TAUD_TFDA-LIKE DOMAIN-CONTAINING PROTEIN"/>
    <property type="match status" value="1"/>
</dbReference>
<dbReference type="InterPro" id="IPR050411">
    <property type="entry name" value="AlphaKG_dependent_hydroxylases"/>
</dbReference>
<comment type="caution">
    <text evidence="3">The sequence shown here is derived from an EMBL/GenBank/DDBJ whole genome shotgun (WGS) entry which is preliminary data.</text>
</comment>
<dbReference type="EMBL" id="JAUJYN010000003">
    <property type="protein sequence ID" value="KAK1275240.1"/>
    <property type="molecule type" value="Genomic_DNA"/>
</dbReference>
<organism evidence="3 4">
    <name type="scientific">Acorus gramineus</name>
    <name type="common">Dwarf sweet flag</name>
    <dbReference type="NCBI Taxonomy" id="55184"/>
    <lineage>
        <taxon>Eukaryota</taxon>
        <taxon>Viridiplantae</taxon>
        <taxon>Streptophyta</taxon>
        <taxon>Embryophyta</taxon>
        <taxon>Tracheophyta</taxon>
        <taxon>Spermatophyta</taxon>
        <taxon>Magnoliopsida</taxon>
        <taxon>Liliopsida</taxon>
        <taxon>Acoraceae</taxon>
        <taxon>Acorus</taxon>
    </lineage>
</organism>
<proteinExistence type="predicted"/>
<keyword evidence="4" id="KW-1185">Reference proteome</keyword>
<dbReference type="InterPro" id="IPR042098">
    <property type="entry name" value="TauD-like_sf"/>
</dbReference>